<keyword evidence="3" id="KW-1185">Reference proteome</keyword>
<feature type="region of interest" description="Disordered" evidence="1">
    <location>
        <begin position="98"/>
        <end position="122"/>
    </location>
</feature>
<evidence type="ECO:0000313" key="2">
    <source>
        <dbReference type="EMBL" id="MED6221522.1"/>
    </source>
</evidence>
<organism evidence="2 3">
    <name type="scientific">Stylosanthes scabra</name>
    <dbReference type="NCBI Taxonomy" id="79078"/>
    <lineage>
        <taxon>Eukaryota</taxon>
        <taxon>Viridiplantae</taxon>
        <taxon>Streptophyta</taxon>
        <taxon>Embryophyta</taxon>
        <taxon>Tracheophyta</taxon>
        <taxon>Spermatophyta</taxon>
        <taxon>Magnoliopsida</taxon>
        <taxon>eudicotyledons</taxon>
        <taxon>Gunneridae</taxon>
        <taxon>Pentapetalae</taxon>
        <taxon>rosids</taxon>
        <taxon>fabids</taxon>
        <taxon>Fabales</taxon>
        <taxon>Fabaceae</taxon>
        <taxon>Papilionoideae</taxon>
        <taxon>50 kb inversion clade</taxon>
        <taxon>dalbergioids sensu lato</taxon>
        <taxon>Dalbergieae</taxon>
        <taxon>Pterocarpus clade</taxon>
        <taxon>Stylosanthes</taxon>
    </lineage>
</organism>
<accession>A0ABU6ZHX4</accession>
<proteinExistence type="predicted"/>
<protein>
    <submittedName>
        <fullName evidence="2">Uncharacterized protein</fullName>
    </submittedName>
</protein>
<gene>
    <name evidence="2" type="ORF">PIB30_055618</name>
</gene>
<evidence type="ECO:0000256" key="1">
    <source>
        <dbReference type="SAM" id="MobiDB-lite"/>
    </source>
</evidence>
<name>A0ABU6ZHX4_9FABA</name>
<dbReference type="Proteomes" id="UP001341840">
    <property type="component" value="Unassembled WGS sequence"/>
</dbReference>
<comment type="caution">
    <text evidence="2">The sequence shown here is derived from an EMBL/GenBank/DDBJ whole genome shotgun (WGS) entry which is preliminary data.</text>
</comment>
<reference evidence="2 3" key="1">
    <citation type="journal article" date="2023" name="Plants (Basel)">
        <title>Bridging the Gap: Combining Genomics and Transcriptomics Approaches to Understand Stylosanthes scabra, an Orphan Legume from the Brazilian Caatinga.</title>
        <authorList>
            <person name="Ferreira-Neto J.R.C."/>
            <person name="da Silva M.D."/>
            <person name="Binneck E."/>
            <person name="de Melo N.F."/>
            <person name="da Silva R.H."/>
            <person name="de Melo A.L.T.M."/>
            <person name="Pandolfi V."/>
            <person name="Bustamante F.O."/>
            <person name="Brasileiro-Vidal A.C."/>
            <person name="Benko-Iseppon A.M."/>
        </authorList>
    </citation>
    <scope>NUCLEOTIDE SEQUENCE [LARGE SCALE GENOMIC DNA]</scope>
    <source>
        <tissue evidence="2">Leaves</tissue>
    </source>
</reference>
<dbReference type="EMBL" id="JASCZI010272296">
    <property type="protein sequence ID" value="MED6221522.1"/>
    <property type="molecule type" value="Genomic_DNA"/>
</dbReference>
<sequence>MVEAVSETCLRRQNDLNSLERFPRRVVASGEDWRLSSQIEVLKFSPKSPNQIHNPNPSSQIGTLIYTQPTHAEIEGGKKGDSVGRERLLRRRRRWVEEPTRERHTKRVRASSKRERDTVGGSSAAVLTTAVQRRSRRRRRVSPPLFLGCSATTVRRASIAAGVSPSAAATAIGPISPFYFQLHCPFSFMIYYPDAITVMY</sequence>
<evidence type="ECO:0000313" key="3">
    <source>
        <dbReference type="Proteomes" id="UP001341840"/>
    </source>
</evidence>